<dbReference type="InterPro" id="IPR017900">
    <property type="entry name" value="4Fe4S_Fe_S_CS"/>
</dbReference>
<dbReference type="Pfam" id="PF13459">
    <property type="entry name" value="Fer4_15"/>
    <property type="match status" value="1"/>
</dbReference>
<proteinExistence type="predicted"/>
<dbReference type="PROSITE" id="PS51379">
    <property type="entry name" value="4FE4S_FER_2"/>
    <property type="match status" value="1"/>
</dbReference>
<accession>A0A942V0T8</accession>
<comment type="function">
    <text evidence="6">Ferredoxins are iron-sulfur proteins that transfer electrons in a wide variety of metabolic reactions.</text>
</comment>
<evidence type="ECO:0000256" key="5">
    <source>
        <dbReference type="ARBA" id="ARBA00023014"/>
    </source>
</evidence>
<keyword evidence="9" id="KW-1185">Reference proteome</keyword>
<dbReference type="GO" id="GO:0009055">
    <property type="term" value="F:electron transfer activity"/>
    <property type="evidence" value="ECO:0007669"/>
    <property type="project" value="UniProtKB-UniRule"/>
</dbReference>
<evidence type="ECO:0000259" key="7">
    <source>
        <dbReference type="PROSITE" id="PS51379"/>
    </source>
</evidence>
<dbReference type="EMBL" id="WSFT01000040">
    <property type="protein sequence ID" value="MBS4539097.1"/>
    <property type="molecule type" value="Genomic_DNA"/>
</dbReference>
<name>A0A942V0T8_9FIRM</name>
<protein>
    <recommendedName>
        <fullName evidence="6">Ferredoxin</fullName>
    </recommendedName>
</protein>
<dbReference type="InterPro" id="IPR051269">
    <property type="entry name" value="Fe-S_cluster_ET"/>
</dbReference>
<keyword evidence="4 6" id="KW-0408">Iron</keyword>
<dbReference type="Gene3D" id="3.30.70.20">
    <property type="match status" value="1"/>
</dbReference>
<dbReference type="PANTHER" id="PTHR36923">
    <property type="entry name" value="FERREDOXIN"/>
    <property type="match status" value="1"/>
</dbReference>
<evidence type="ECO:0000256" key="6">
    <source>
        <dbReference type="RuleBase" id="RU368020"/>
    </source>
</evidence>
<dbReference type="PROSITE" id="PS00198">
    <property type="entry name" value="4FE4S_FER_1"/>
    <property type="match status" value="1"/>
</dbReference>
<dbReference type="AlphaFoldDB" id="A0A942V0T8"/>
<dbReference type="SUPFAM" id="SSF54862">
    <property type="entry name" value="4Fe-4S ferredoxins"/>
    <property type="match status" value="1"/>
</dbReference>
<evidence type="ECO:0000313" key="9">
    <source>
        <dbReference type="Proteomes" id="UP000724672"/>
    </source>
</evidence>
<comment type="caution">
    <text evidence="8">The sequence shown here is derived from an EMBL/GenBank/DDBJ whole genome shotgun (WGS) entry which is preliminary data.</text>
</comment>
<dbReference type="InterPro" id="IPR001080">
    <property type="entry name" value="3Fe4S_ferredoxin"/>
</dbReference>
<organism evidence="8 9">
    <name type="scientific">Anaeromonas frigoriresistens</name>
    <dbReference type="NCBI Taxonomy" id="2683708"/>
    <lineage>
        <taxon>Bacteria</taxon>
        <taxon>Bacillati</taxon>
        <taxon>Bacillota</taxon>
        <taxon>Tissierellia</taxon>
        <taxon>Tissierellales</taxon>
        <taxon>Thermohalobacteraceae</taxon>
        <taxon>Anaeromonas</taxon>
    </lineage>
</organism>
<dbReference type="RefSeq" id="WP_203367017.1">
    <property type="nucleotide sequence ID" value="NZ_WSFT01000040.1"/>
</dbReference>
<evidence type="ECO:0000256" key="2">
    <source>
        <dbReference type="ARBA" id="ARBA00022723"/>
    </source>
</evidence>
<keyword evidence="3 6" id="KW-0249">Electron transport</keyword>
<dbReference type="InterPro" id="IPR017896">
    <property type="entry name" value="4Fe4S_Fe-S-bd"/>
</dbReference>
<dbReference type="GO" id="GO:0005506">
    <property type="term" value="F:iron ion binding"/>
    <property type="evidence" value="ECO:0007669"/>
    <property type="project" value="UniProtKB-UniRule"/>
</dbReference>
<dbReference type="GO" id="GO:0051536">
    <property type="term" value="F:iron-sulfur cluster binding"/>
    <property type="evidence" value="ECO:0007669"/>
    <property type="project" value="UniProtKB-KW"/>
</dbReference>
<gene>
    <name evidence="8" type="ORF">GOQ27_11530</name>
</gene>
<keyword evidence="2 6" id="KW-0479">Metal-binding</keyword>
<feature type="domain" description="4Fe-4S ferredoxin-type" evidence="7">
    <location>
        <begin position="1"/>
        <end position="29"/>
    </location>
</feature>
<dbReference type="Proteomes" id="UP000724672">
    <property type="component" value="Unassembled WGS sequence"/>
</dbReference>
<keyword evidence="1 6" id="KW-0813">Transport</keyword>
<evidence type="ECO:0000256" key="4">
    <source>
        <dbReference type="ARBA" id="ARBA00023004"/>
    </source>
</evidence>
<dbReference type="PRINTS" id="PR00352">
    <property type="entry name" value="3FE4SFRDOXIN"/>
</dbReference>
<keyword evidence="5 6" id="KW-0411">Iron-sulfur</keyword>
<dbReference type="PANTHER" id="PTHR36923:SF3">
    <property type="entry name" value="FERREDOXIN"/>
    <property type="match status" value="1"/>
</dbReference>
<reference evidence="8" key="1">
    <citation type="submission" date="2019-12" db="EMBL/GenBank/DDBJ databases">
        <title>Clostridiaceae gen. nov. sp. nov., isolated from sediment in Xinjiang, China.</title>
        <authorList>
            <person name="Zhang R."/>
        </authorList>
    </citation>
    <scope>NUCLEOTIDE SEQUENCE</scope>
    <source>
        <strain evidence="8">D2Q-11</strain>
    </source>
</reference>
<evidence type="ECO:0000313" key="8">
    <source>
        <dbReference type="EMBL" id="MBS4539097.1"/>
    </source>
</evidence>
<evidence type="ECO:0000256" key="3">
    <source>
        <dbReference type="ARBA" id="ARBA00022982"/>
    </source>
</evidence>
<evidence type="ECO:0000256" key="1">
    <source>
        <dbReference type="ARBA" id="ARBA00022448"/>
    </source>
</evidence>
<sequence>MKAKVDKNSCIGCGLCEGICPKIFQMNEDNIAEVIVDEIPTDDIVDANEAKESCPVEAITIEE</sequence>